<evidence type="ECO:0000313" key="2">
    <source>
        <dbReference type="EMBL" id="SNW62154.1"/>
    </source>
</evidence>
<reference evidence="2" key="1">
    <citation type="submission" date="2017-08" db="EMBL/GenBank/DDBJ databases">
        <authorList>
            <consortium name="Urmite Genomes"/>
        </authorList>
    </citation>
    <scope>NUCLEOTIDE SEQUENCE [LARGE SCALE GENOMIC DNA]</scope>
    <source>
        <strain evidence="2">IHUMI-LCC2</strain>
    </source>
</reference>
<evidence type="ECO:0000313" key="3">
    <source>
        <dbReference type="Proteomes" id="UP000236316"/>
    </source>
</evidence>
<keyword evidence="3" id="KW-1185">Reference proteome</keyword>
<dbReference type="InterPro" id="IPR011009">
    <property type="entry name" value="Kinase-like_dom_sf"/>
</dbReference>
<sequence length="199" mass="23410">MENYRYIEEVSSKENKVIQLVNKDNIIYYLTMIYKINDGINVYSNSPIKELTITKNMATLGIAPNIIKYGKINDGVYFTSEKYDMDLLQYLSKYKLTIENKINLINRIDKIIVDMHNAGVVHCDLGPQNFVLKTKASIIEDIKIIDYEYSFYVNSWFKEEITDQHKNFLEKFVGVENNNYHQTGILGILERDFMYKAWL</sequence>
<keyword evidence="2" id="KW-0808">Transferase</keyword>
<name>A0A2I2L3P6_9VIRU</name>
<dbReference type="EMBL" id="LT906555">
    <property type="protein sequence ID" value="SNW62154.1"/>
    <property type="molecule type" value="Genomic_DNA"/>
</dbReference>
<dbReference type="KEGG" id="vg:35382017"/>
<organism evidence="2">
    <name type="scientific">Orpheovirus IHUMI-LCC2</name>
    <dbReference type="NCBI Taxonomy" id="2023057"/>
    <lineage>
        <taxon>Viruses</taxon>
        <taxon>Varidnaviria</taxon>
        <taxon>Bamfordvirae</taxon>
        <taxon>Nucleocytoviricota</taxon>
        <taxon>Megaviricetes</taxon>
        <taxon>Pimascovirales</taxon>
        <taxon>Ocovirineae</taxon>
        <taxon>Orpheoviridae</taxon>
        <taxon>Alphaorpheovirus</taxon>
        <taxon>Alphaorpheovirus massiliense</taxon>
    </lineage>
</organism>
<dbReference type="RefSeq" id="YP_009448456.1">
    <property type="nucleotide sequence ID" value="NC_036594.1"/>
</dbReference>
<evidence type="ECO:0000259" key="1">
    <source>
        <dbReference type="PROSITE" id="PS50011"/>
    </source>
</evidence>
<dbReference type="GeneID" id="35382017"/>
<dbReference type="Pfam" id="PF06293">
    <property type="entry name" value="Kdo"/>
    <property type="match status" value="1"/>
</dbReference>
<dbReference type="Gene3D" id="1.10.510.10">
    <property type="entry name" value="Transferase(Phosphotransferase) domain 1"/>
    <property type="match status" value="1"/>
</dbReference>
<protein>
    <submittedName>
        <fullName evidence="2">Serine/Threonine protein kinase</fullName>
    </submittedName>
</protein>
<proteinExistence type="predicted"/>
<dbReference type="Proteomes" id="UP000236316">
    <property type="component" value="Segment"/>
</dbReference>
<keyword evidence="2" id="KW-0723">Serine/threonine-protein kinase</keyword>
<dbReference type="GO" id="GO:0004674">
    <property type="term" value="F:protein serine/threonine kinase activity"/>
    <property type="evidence" value="ECO:0007669"/>
    <property type="project" value="UniProtKB-KW"/>
</dbReference>
<dbReference type="PROSITE" id="PS50011">
    <property type="entry name" value="PROTEIN_KINASE_DOM"/>
    <property type="match status" value="1"/>
</dbReference>
<accession>A0A2I2L3P6</accession>
<feature type="domain" description="Protein kinase" evidence="1">
    <location>
        <begin position="1"/>
        <end position="199"/>
    </location>
</feature>
<keyword evidence="2" id="KW-0418">Kinase</keyword>
<dbReference type="SUPFAM" id="SSF56112">
    <property type="entry name" value="Protein kinase-like (PK-like)"/>
    <property type="match status" value="1"/>
</dbReference>
<gene>
    <name evidence="2" type="ORF">ORPV_250</name>
</gene>
<dbReference type="GO" id="GO:0005524">
    <property type="term" value="F:ATP binding"/>
    <property type="evidence" value="ECO:0007669"/>
    <property type="project" value="InterPro"/>
</dbReference>
<dbReference type="InterPro" id="IPR000719">
    <property type="entry name" value="Prot_kinase_dom"/>
</dbReference>